<sequence length="1497" mass="167508">MVEEDHQISHEEEEEKKAENEGTSPQGTDIQEEDMVSKHETCGLEQNECEDMAEEKNNTSQEEVEENISQVASDLDKNIIDNQKNEVKEADEVNIEETGHQMVQETSEENNAMEEMEHESSEQYQEPKDLEVIGENTQDGLDGTAAPEVEDVKNDRCSGKARDANDPEEKMQVDDPEDAESFVNVVLFEAKTEIPFDETVFKSTSQDSSERSIKTENHPNQDLKDLTNDLPGHTPEHSVHPEPEAVKKTTTPTPTSPLVKIKDEPVDEEYEKALGPQAPAEKIKDEPDTSEEFGQKTSEQIKISAVFSVGGSSTALGSPAAAAASKAPSNTSVPVSTPSPATSLCVVCSGCKKILLKGQTAFQRKGCSQLYCSPRCLYSCSSAESVPIPGSKKSCYYCHKSIPNPKDVVTAAVDSTKSLKDFCSQKCLSAFNYKRDSANSALGTKCSMCHNSCTIRHEVNFMGSVYRLCSNACFHQFRSSNKLSMNCCTSCGGYCYSGDDKSPTLLLDGTTKKFCSQNCFSTFKKKYTKVVPCTMCRVYRAVKEMVENINSEGNTELFCCTACVTAHKVQAVSSSGSALECNHCKKFLVPQYHLAMSDGTMRNFCCFTCVISFQDAFNKTNTQSNQLNVVPSVNTAQMKSSPTAQSVSTESSGTQSPSASKFSCAQCQRLFFSKPELMEFKGKMYVFCDKTCTDEFRRTHYIMAQCVYCKIEKVVKESKRINNVDCSFCSEGCKLLYKHDLAKRWGKRHCRNCLYCSSTSQTVMTSIFSGKQEEFCGNECLSQYTLLFCEVAKCSTCKRARKMTESVKWLNEIKHFCNLKCLMLFCSHQACTRTSPGSASKPAITQASTVPVSIAPVIQSTTTNITTLPSLASNEATPVIANVISLSSATNGQPSVLGNAALQGTVPSVVKLLGHASTQTDSVKTPSAPTRILKNKALLCKPMNQNKGTSCKPNTSDVNTQTDKTPPEVIVLPVPVPVFVPVPMHLYTQYTPYSLGLPFPVPVPMFLPTTLDSAERIIETIQKIKERIPDNPLEADLIMMAEMVAEDSEKDKAVSQEDQDDHFIDFDLEALSSHLSWEDDSISSTSRWGRSSESEKVPPPRQSQQSPSPHQQMDLEADFPDAERFEHSEHCTQEDKPVSTTRPKIRKKNRDCFSQKKRARKRTEAPQSSAADVPHLTGVHTEYGVQAWKSWVRWRETQPNIEMPKFASRNITIKEDLLQCSTTELSYGLWKFISEVCRPNGEKYRPDSIYYLCLGIQQYLFENSRMENIFTDDFYTKFSQTLSSLLKGWKPTILPSGYVHSRVEEEYLWECKQLGAFSPSVLLNTLLYFCTKFFNFKTVAQHQRLSFAHIMRCTSSQNNGNKMSCLRFYPPVHKGNKNTSNEDKVGVSAKRKREEEEEEGVVLEMQENAENPLRCPVRLYEFYLSKCSGMVKQRTSVFYLRPERSCVPNSPLWFSHTALDDSELENMLSRILTVREIHLEREKPQNVSDPENQTDSE</sequence>
<feature type="region of interest" description="Disordered" evidence="8">
    <location>
        <begin position="641"/>
        <end position="660"/>
    </location>
</feature>
<feature type="region of interest" description="Disordered" evidence="8">
    <location>
        <begin position="1376"/>
        <end position="1398"/>
    </location>
</feature>
<keyword evidence="1" id="KW-1017">Isopeptide bond</keyword>
<evidence type="ECO:0000256" key="5">
    <source>
        <dbReference type="ARBA" id="ARBA00022771"/>
    </source>
</evidence>
<dbReference type="GO" id="GO:0008270">
    <property type="term" value="F:zinc ion binding"/>
    <property type="evidence" value="ECO:0007669"/>
    <property type="project" value="UniProtKB-KW"/>
</dbReference>
<dbReference type="Pfam" id="PF12012">
    <property type="entry name" value="DUF3504"/>
    <property type="match status" value="1"/>
</dbReference>
<keyword evidence="4" id="KW-0677">Repeat</keyword>
<dbReference type="SMART" id="SM00746">
    <property type="entry name" value="TRASH"/>
    <property type="match status" value="9"/>
</dbReference>
<dbReference type="PANTHER" id="PTHR45736">
    <property type="entry name" value="ZINC FINGER MYM-TYPE PROTEIN"/>
    <property type="match status" value="1"/>
</dbReference>
<reference evidence="10" key="1">
    <citation type="submission" date="2023-08" db="EMBL/GenBank/DDBJ databases">
        <title>Pelteobagrus vachellii genome.</title>
        <authorList>
            <person name="Liu H."/>
        </authorList>
    </citation>
    <scope>NUCLEOTIDE SEQUENCE</scope>
    <source>
        <strain evidence="10">PRFRI_2022a</strain>
        <tissue evidence="10">Muscle</tissue>
    </source>
</reference>
<dbReference type="EMBL" id="JAVHJS010000003">
    <property type="protein sequence ID" value="KAK2864619.1"/>
    <property type="molecule type" value="Genomic_DNA"/>
</dbReference>
<proteinExistence type="predicted"/>
<protein>
    <recommendedName>
        <fullName evidence="9">TRASH domain-containing protein</fullName>
    </recommendedName>
</protein>
<comment type="caution">
    <text evidence="10">The sequence shown here is derived from an EMBL/GenBank/DDBJ whole genome shotgun (WGS) entry which is preliminary data.</text>
</comment>
<feature type="domain" description="TRASH" evidence="9">
    <location>
        <begin position="753"/>
        <end position="788"/>
    </location>
</feature>
<feature type="domain" description="TRASH" evidence="9">
    <location>
        <begin position="488"/>
        <end position="527"/>
    </location>
</feature>
<gene>
    <name evidence="10" type="ORF">Q7C36_003773</name>
</gene>
<feature type="compositionally biased region" description="Basic and acidic residues" evidence="8">
    <location>
        <begin position="208"/>
        <end position="227"/>
    </location>
</feature>
<feature type="compositionally biased region" description="Basic and acidic residues" evidence="8">
    <location>
        <begin position="234"/>
        <end position="247"/>
    </location>
</feature>
<dbReference type="InterPro" id="IPR010507">
    <property type="entry name" value="Znf_MYM"/>
</dbReference>
<evidence type="ECO:0000256" key="8">
    <source>
        <dbReference type="SAM" id="MobiDB-lite"/>
    </source>
</evidence>
<keyword evidence="3" id="KW-0479">Metal-binding</keyword>
<keyword evidence="6" id="KW-0862">Zinc</keyword>
<feature type="domain" description="TRASH" evidence="9">
    <location>
        <begin position="706"/>
        <end position="741"/>
    </location>
</feature>
<feature type="domain" description="TRASH" evidence="9">
    <location>
        <begin position="533"/>
        <end position="571"/>
    </location>
</feature>
<dbReference type="InterPro" id="IPR057926">
    <property type="entry name" value="QRICH1_dom"/>
</dbReference>
<feature type="region of interest" description="Disordered" evidence="8">
    <location>
        <begin position="1081"/>
        <end position="1113"/>
    </location>
</feature>
<dbReference type="Pfam" id="PF24900">
    <property type="entry name" value="TRASH_ZMYM4"/>
    <property type="match status" value="1"/>
</dbReference>
<evidence type="ECO:0000256" key="6">
    <source>
        <dbReference type="ARBA" id="ARBA00022833"/>
    </source>
</evidence>
<evidence type="ECO:0000313" key="10">
    <source>
        <dbReference type="EMBL" id="KAK2864619.1"/>
    </source>
</evidence>
<feature type="compositionally biased region" description="Low complexity" evidence="8">
    <location>
        <begin position="1102"/>
        <end position="1112"/>
    </location>
</feature>
<feature type="compositionally biased region" description="Basic and acidic residues" evidence="8">
    <location>
        <begin position="1"/>
        <end position="20"/>
    </location>
</feature>
<dbReference type="Pfam" id="PF25561">
    <property type="entry name" value="QRICH1"/>
    <property type="match status" value="1"/>
</dbReference>
<dbReference type="SUPFAM" id="SSF57716">
    <property type="entry name" value="Glucocorticoid receptor-like (DNA-binding domain)"/>
    <property type="match status" value="1"/>
</dbReference>
<name>A0AA88P4L9_TACVA</name>
<feature type="domain" description="TRASH" evidence="9">
    <location>
        <begin position="581"/>
        <end position="617"/>
    </location>
</feature>
<dbReference type="InterPro" id="IPR021893">
    <property type="entry name" value="ZMYM2-like_C"/>
</dbReference>
<dbReference type="Pfam" id="PF06467">
    <property type="entry name" value="zf-FCS"/>
    <property type="match status" value="3"/>
</dbReference>
<dbReference type="InterPro" id="IPR011017">
    <property type="entry name" value="TRASH_dom"/>
</dbReference>
<dbReference type="Proteomes" id="UP001187315">
    <property type="component" value="Unassembled WGS sequence"/>
</dbReference>
<feature type="domain" description="TRASH" evidence="9">
    <location>
        <begin position="446"/>
        <end position="481"/>
    </location>
</feature>
<evidence type="ECO:0000256" key="1">
    <source>
        <dbReference type="ARBA" id="ARBA00022499"/>
    </source>
</evidence>
<feature type="domain" description="TRASH" evidence="9">
    <location>
        <begin position="395"/>
        <end position="435"/>
    </location>
</feature>
<evidence type="ECO:0000256" key="2">
    <source>
        <dbReference type="ARBA" id="ARBA00022553"/>
    </source>
</evidence>
<feature type="region of interest" description="Disordered" evidence="8">
    <location>
        <begin position="1"/>
        <end position="77"/>
    </location>
</feature>
<feature type="compositionally biased region" description="Acidic residues" evidence="8">
    <location>
        <begin position="108"/>
        <end position="117"/>
    </location>
</feature>
<feature type="region of interest" description="Disordered" evidence="8">
    <location>
        <begin position="1125"/>
        <end position="1170"/>
    </location>
</feature>
<keyword evidence="2" id="KW-0597">Phosphoprotein</keyword>
<dbReference type="InterPro" id="IPR051284">
    <property type="entry name" value="ZnF_MYMT-QRICH1"/>
</dbReference>
<feature type="compositionally biased region" description="Basic and acidic residues" evidence="8">
    <location>
        <begin position="118"/>
        <end position="131"/>
    </location>
</feature>
<feature type="compositionally biased region" description="Basic residues" evidence="8">
    <location>
        <begin position="1143"/>
        <end position="1161"/>
    </location>
</feature>
<evidence type="ECO:0000256" key="7">
    <source>
        <dbReference type="ARBA" id="ARBA00022843"/>
    </source>
</evidence>
<organism evidence="10 11">
    <name type="scientific">Tachysurus vachellii</name>
    <name type="common">Darkbarbel catfish</name>
    <name type="synonym">Pelteobagrus vachellii</name>
    <dbReference type="NCBI Taxonomy" id="175792"/>
    <lineage>
        <taxon>Eukaryota</taxon>
        <taxon>Metazoa</taxon>
        <taxon>Chordata</taxon>
        <taxon>Craniata</taxon>
        <taxon>Vertebrata</taxon>
        <taxon>Euteleostomi</taxon>
        <taxon>Actinopterygii</taxon>
        <taxon>Neopterygii</taxon>
        <taxon>Teleostei</taxon>
        <taxon>Ostariophysi</taxon>
        <taxon>Siluriformes</taxon>
        <taxon>Bagridae</taxon>
        <taxon>Tachysurus</taxon>
    </lineage>
</organism>
<keyword evidence="7" id="KW-0832">Ubl conjugation</keyword>
<feature type="compositionally biased region" description="Basic and acidic residues" evidence="8">
    <location>
        <begin position="1125"/>
        <end position="1137"/>
    </location>
</feature>
<keyword evidence="11" id="KW-1185">Reference proteome</keyword>
<dbReference type="PANTHER" id="PTHR45736:SF5">
    <property type="entry name" value="ZINC FINGER MYM-TYPE PROTEIN 4"/>
    <property type="match status" value="1"/>
</dbReference>
<keyword evidence="5" id="KW-0863">Zinc-finger</keyword>
<feature type="region of interest" description="Disordered" evidence="8">
    <location>
        <begin position="196"/>
        <end position="296"/>
    </location>
</feature>
<accession>A0AA88P4L9</accession>
<feature type="region of interest" description="Disordered" evidence="8">
    <location>
        <begin position="108"/>
        <end position="178"/>
    </location>
</feature>
<feature type="compositionally biased region" description="Basic and acidic residues" evidence="8">
    <location>
        <begin position="150"/>
        <end position="173"/>
    </location>
</feature>
<evidence type="ECO:0000256" key="3">
    <source>
        <dbReference type="ARBA" id="ARBA00022723"/>
    </source>
</evidence>
<feature type="region of interest" description="Disordered" evidence="8">
    <location>
        <begin position="944"/>
        <end position="964"/>
    </location>
</feature>
<evidence type="ECO:0000313" key="11">
    <source>
        <dbReference type="Proteomes" id="UP001187315"/>
    </source>
</evidence>
<feature type="domain" description="TRASH" evidence="9">
    <location>
        <begin position="664"/>
        <end position="700"/>
    </location>
</feature>
<evidence type="ECO:0000259" key="9">
    <source>
        <dbReference type="SMART" id="SM00746"/>
    </source>
</evidence>
<feature type="domain" description="TRASH" evidence="9">
    <location>
        <begin position="794"/>
        <end position="829"/>
    </location>
</feature>
<evidence type="ECO:0000256" key="4">
    <source>
        <dbReference type="ARBA" id="ARBA00022737"/>
    </source>
</evidence>